<dbReference type="AlphaFoldDB" id="A0A699VXM4"/>
<comment type="caution">
    <text evidence="2">The sequence shown here is derived from an EMBL/GenBank/DDBJ whole genome shotgun (WGS) entry which is preliminary data.</text>
</comment>
<evidence type="ECO:0000313" key="2">
    <source>
        <dbReference type="EMBL" id="GFD39977.1"/>
    </source>
</evidence>
<gene>
    <name evidence="2" type="ORF">Tci_911946</name>
</gene>
<sequence>HRDVNRAHRRAAEAVHRHAADRQRQVGEQADHPRDVEALFTLGEGAAEDDVLDRRRIHLGLVEQPANHLRGEIVGADPGEIALAGKVEGRAGVAGDDDVGHEILSQLTARDH</sequence>
<proteinExistence type="predicted"/>
<accession>A0A699VXM4</accession>
<evidence type="ECO:0000256" key="1">
    <source>
        <dbReference type="SAM" id="MobiDB-lite"/>
    </source>
</evidence>
<feature type="region of interest" description="Disordered" evidence="1">
    <location>
        <begin position="1"/>
        <end position="32"/>
    </location>
</feature>
<reference evidence="2" key="1">
    <citation type="journal article" date="2019" name="Sci. Rep.">
        <title>Draft genome of Tanacetum cinerariifolium, the natural source of mosquito coil.</title>
        <authorList>
            <person name="Yamashiro T."/>
            <person name="Shiraishi A."/>
            <person name="Satake H."/>
            <person name="Nakayama K."/>
        </authorList>
    </citation>
    <scope>NUCLEOTIDE SEQUENCE</scope>
</reference>
<feature type="non-terminal residue" evidence="2">
    <location>
        <position position="1"/>
    </location>
</feature>
<dbReference type="EMBL" id="BKCJ011525612">
    <property type="protein sequence ID" value="GFD39977.1"/>
    <property type="molecule type" value="Genomic_DNA"/>
</dbReference>
<protein>
    <submittedName>
        <fullName evidence="2">Uncharacterized protein</fullName>
    </submittedName>
</protein>
<organism evidence="2">
    <name type="scientific">Tanacetum cinerariifolium</name>
    <name type="common">Dalmatian daisy</name>
    <name type="synonym">Chrysanthemum cinerariifolium</name>
    <dbReference type="NCBI Taxonomy" id="118510"/>
    <lineage>
        <taxon>Eukaryota</taxon>
        <taxon>Viridiplantae</taxon>
        <taxon>Streptophyta</taxon>
        <taxon>Embryophyta</taxon>
        <taxon>Tracheophyta</taxon>
        <taxon>Spermatophyta</taxon>
        <taxon>Magnoliopsida</taxon>
        <taxon>eudicotyledons</taxon>
        <taxon>Gunneridae</taxon>
        <taxon>Pentapetalae</taxon>
        <taxon>asterids</taxon>
        <taxon>campanulids</taxon>
        <taxon>Asterales</taxon>
        <taxon>Asteraceae</taxon>
        <taxon>Asteroideae</taxon>
        <taxon>Anthemideae</taxon>
        <taxon>Anthemidinae</taxon>
        <taxon>Tanacetum</taxon>
    </lineage>
</organism>
<name>A0A699VXM4_TANCI</name>